<dbReference type="GeneID" id="103008330"/>
<accession>A0ABM3TSV4</accession>
<evidence type="ECO:0000313" key="3">
    <source>
        <dbReference type="Proteomes" id="UP001652580"/>
    </source>
</evidence>
<keyword evidence="3" id="KW-1185">Reference proteome</keyword>
<sequence length="297" mass="32398">MPRRRPSSCAQQVAPEGLPGGGDRRRRDPLLPRLLLPELQAASGAGASGGSRASEGGAEWWEAPASSSASQHQRGVSEHSGSPPQCPRYSFLPDLEGQSLYFKNSLKKILLHQIPALGPFRRDHSQFTTVEKTNQPHATQAPKLKAVLTHNSSGKGSGHRRRCCPFHVRFADETLRDTALHYWERSCAVRQGILENRTASGSAALEQVFGSVGRWLESLPKALYPRAKEDTMANSFGWDFPGLSTLEPKGHLSEDTAMNSSLPFIPRGSGGTSKPFWSRSPSCPAWCCTHGPETRPP</sequence>
<organism evidence="3 4">
    <name type="scientific">Balaenoptera acutorostrata</name>
    <name type="common">Common minke whale</name>
    <name type="synonym">Balaena rostrata</name>
    <dbReference type="NCBI Taxonomy" id="9767"/>
    <lineage>
        <taxon>Eukaryota</taxon>
        <taxon>Metazoa</taxon>
        <taxon>Chordata</taxon>
        <taxon>Craniata</taxon>
        <taxon>Vertebrata</taxon>
        <taxon>Euteleostomi</taxon>
        <taxon>Mammalia</taxon>
        <taxon>Eutheria</taxon>
        <taxon>Laurasiatheria</taxon>
        <taxon>Artiodactyla</taxon>
        <taxon>Whippomorpha</taxon>
        <taxon>Cetacea</taxon>
        <taxon>Mysticeti</taxon>
        <taxon>Balaenopteridae</taxon>
        <taxon>Balaenoptera</taxon>
    </lineage>
</organism>
<evidence type="ECO:0000313" key="4">
    <source>
        <dbReference type="RefSeq" id="XP_057405162.1"/>
    </source>
</evidence>
<feature type="compositionally biased region" description="Low complexity" evidence="1">
    <location>
        <begin position="31"/>
        <end position="70"/>
    </location>
</feature>
<evidence type="ECO:0000259" key="2">
    <source>
        <dbReference type="Pfam" id="PF15737"/>
    </source>
</evidence>
<evidence type="ECO:0000256" key="1">
    <source>
        <dbReference type="SAM" id="MobiDB-lite"/>
    </source>
</evidence>
<feature type="compositionally biased region" description="Polar residues" evidence="1">
    <location>
        <begin position="71"/>
        <end position="83"/>
    </location>
</feature>
<gene>
    <name evidence="4" type="primary">C6H9orf50</name>
</gene>
<feature type="region of interest" description="Disordered" evidence="1">
    <location>
        <begin position="1"/>
        <end position="89"/>
    </location>
</feature>
<dbReference type="Pfam" id="PF15737">
    <property type="entry name" value="DUF4685"/>
    <property type="match status" value="1"/>
</dbReference>
<protein>
    <submittedName>
        <fullName evidence="4">Uncharacterized protein C9orf50 homolog</fullName>
    </submittedName>
</protein>
<dbReference type="PANTHER" id="PTHR36865">
    <property type="entry name" value="RIKEN CDNA 1700001O22 GENE"/>
    <property type="match status" value="1"/>
</dbReference>
<dbReference type="RefSeq" id="XP_057405162.1">
    <property type="nucleotide sequence ID" value="XM_057549179.1"/>
</dbReference>
<name>A0ABM3TSV4_BALAC</name>
<feature type="domain" description="DUF4685" evidence="2">
    <location>
        <begin position="90"/>
        <end position="196"/>
    </location>
</feature>
<dbReference type="InterPro" id="IPR032756">
    <property type="entry name" value="DUF4685"/>
</dbReference>
<proteinExistence type="predicted"/>
<dbReference type="PANTHER" id="PTHR36865:SF1">
    <property type="entry name" value="RIKEN CDNA 1700001O22 GENE"/>
    <property type="match status" value="1"/>
</dbReference>
<dbReference type="Proteomes" id="UP001652580">
    <property type="component" value="Chromosome 6"/>
</dbReference>
<reference evidence="4" key="1">
    <citation type="submission" date="2025-08" db="UniProtKB">
        <authorList>
            <consortium name="RefSeq"/>
        </authorList>
    </citation>
    <scope>IDENTIFICATION</scope>
</reference>